<dbReference type="EMBL" id="JABSTV010001253">
    <property type="protein sequence ID" value="KAH7944374.1"/>
    <property type="molecule type" value="Genomic_DNA"/>
</dbReference>
<evidence type="ECO:0000313" key="1">
    <source>
        <dbReference type="EMBL" id="KAH7944374.1"/>
    </source>
</evidence>
<comment type="caution">
    <text evidence="1">The sequence shown here is derived from an EMBL/GenBank/DDBJ whole genome shotgun (WGS) entry which is preliminary data.</text>
</comment>
<sequence>MARNRTQAQKNALIQLHRESTPNRGSSLSRRVFTMTLGTGNLSIGGPQRESSALRWAPGWLKKDNQRGQRTWLS</sequence>
<evidence type="ECO:0000313" key="2">
    <source>
        <dbReference type="Proteomes" id="UP000821837"/>
    </source>
</evidence>
<keyword evidence="2" id="KW-1185">Reference proteome</keyword>
<proteinExistence type="predicted"/>
<organism evidence="1 2">
    <name type="scientific">Rhipicephalus sanguineus</name>
    <name type="common">Brown dog tick</name>
    <name type="synonym">Ixodes sanguineus</name>
    <dbReference type="NCBI Taxonomy" id="34632"/>
    <lineage>
        <taxon>Eukaryota</taxon>
        <taxon>Metazoa</taxon>
        <taxon>Ecdysozoa</taxon>
        <taxon>Arthropoda</taxon>
        <taxon>Chelicerata</taxon>
        <taxon>Arachnida</taxon>
        <taxon>Acari</taxon>
        <taxon>Parasitiformes</taxon>
        <taxon>Ixodida</taxon>
        <taxon>Ixodoidea</taxon>
        <taxon>Ixodidae</taxon>
        <taxon>Rhipicephalinae</taxon>
        <taxon>Rhipicephalus</taxon>
        <taxon>Rhipicephalus</taxon>
    </lineage>
</organism>
<gene>
    <name evidence="1" type="ORF">HPB52_018787</name>
</gene>
<name>A0A9D4PKA0_RHISA</name>
<accession>A0A9D4PKA0</accession>
<dbReference type="AlphaFoldDB" id="A0A9D4PKA0"/>
<reference evidence="1" key="1">
    <citation type="journal article" date="2020" name="Cell">
        <title>Large-Scale Comparative Analyses of Tick Genomes Elucidate Their Genetic Diversity and Vector Capacities.</title>
        <authorList>
            <consortium name="Tick Genome and Microbiome Consortium (TIGMIC)"/>
            <person name="Jia N."/>
            <person name="Wang J."/>
            <person name="Shi W."/>
            <person name="Du L."/>
            <person name="Sun Y."/>
            <person name="Zhan W."/>
            <person name="Jiang J.F."/>
            <person name="Wang Q."/>
            <person name="Zhang B."/>
            <person name="Ji P."/>
            <person name="Bell-Sakyi L."/>
            <person name="Cui X.M."/>
            <person name="Yuan T.T."/>
            <person name="Jiang B.G."/>
            <person name="Yang W.F."/>
            <person name="Lam T.T."/>
            <person name="Chang Q.C."/>
            <person name="Ding S.J."/>
            <person name="Wang X.J."/>
            <person name="Zhu J.G."/>
            <person name="Ruan X.D."/>
            <person name="Zhao L."/>
            <person name="Wei J.T."/>
            <person name="Ye R.Z."/>
            <person name="Que T.C."/>
            <person name="Du C.H."/>
            <person name="Zhou Y.H."/>
            <person name="Cheng J.X."/>
            <person name="Dai P.F."/>
            <person name="Guo W.B."/>
            <person name="Han X.H."/>
            <person name="Huang E.J."/>
            <person name="Li L.F."/>
            <person name="Wei W."/>
            <person name="Gao Y.C."/>
            <person name="Liu J.Z."/>
            <person name="Shao H.Z."/>
            <person name="Wang X."/>
            <person name="Wang C.C."/>
            <person name="Yang T.C."/>
            <person name="Huo Q.B."/>
            <person name="Li W."/>
            <person name="Chen H.Y."/>
            <person name="Chen S.E."/>
            <person name="Zhou L.G."/>
            <person name="Ni X.B."/>
            <person name="Tian J.H."/>
            <person name="Sheng Y."/>
            <person name="Liu T."/>
            <person name="Pan Y.S."/>
            <person name="Xia L.Y."/>
            <person name="Li J."/>
            <person name="Zhao F."/>
            <person name="Cao W.C."/>
        </authorList>
    </citation>
    <scope>NUCLEOTIDE SEQUENCE</scope>
    <source>
        <strain evidence="1">Rsan-2018</strain>
    </source>
</reference>
<reference evidence="1" key="2">
    <citation type="submission" date="2021-09" db="EMBL/GenBank/DDBJ databases">
        <authorList>
            <person name="Jia N."/>
            <person name="Wang J."/>
            <person name="Shi W."/>
            <person name="Du L."/>
            <person name="Sun Y."/>
            <person name="Zhan W."/>
            <person name="Jiang J."/>
            <person name="Wang Q."/>
            <person name="Zhang B."/>
            <person name="Ji P."/>
            <person name="Sakyi L.B."/>
            <person name="Cui X."/>
            <person name="Yuan T."/>
            <person name="Jiang B."/>
            <person name="Yang W."/>
            <person name="Lam T.T.-Y."/>
            <person name="Chang Q."/>
            <person name="Ding S."/>
            <person name="Wang X."/>
            <person name="Zhu J."/>
            <person name="Ruan X."/>
            <person name="Zhao L."/>
            <person name="Wei J."/>
            <person name="Que T."/>
            <person name="Du C."/>
            <person name="Cheng J."/>
            <person name="Dai P."/>
            <person name="Han X."/>
            <person name="Huang E."/>
            <person name="Gao Y."/>
            <person name="Liu J."/>
            <person name="Shao H."/>
            <person name="Ye R."/>
            <person name="Li L."/>
            <person name="Wei W."/>
            <person name="Wang X."/>
            <person name="Wang C."/>
            <person name="Huo Q."/>
            <person name="Li W."/>
            <person name="Guo W."/>
            <person name="Chen H."/>
            <person name="Chen S."/>
            <person name="Zhou L."/>
            <person name="Zhou L."/>
            <person name="Ni X."/>
            <person name="Tian J."/>
            <person name="Zhou Y."/>
            <person name="Sheng Y."/>
            <person name="Liu T."/>
            <person name="Pan Y."/>
            <person name="Xia L."/>
            <person name="Li J."/>
            <person name="Zhao F."/>
            <person name="Cao W."/>
        </authorList>
    </citation>
    <scope>NUCLEOTIDE SEQUENCE</scope>
    <source>
        <strain evidence="1">Rsan-2018</strain>
        <tissue evidence="1">Larvae</tissue>
    </source>
</reference>
<protein>
    <submittedName>
        <fullName evidence="1">Uncharacterized protein</fullName>
    </submittedName>
</protein>
<dbReference type="Proteomes" id="UP000821837">
    <property type="component" value="Unassembled WGS sequence"/>
</dbReference>